<evidence type="ECO:0000256" key="6">
    <source>
        <dbReference type="ARBA" id="ARBA00023136"/>
    </source>
</evidence>
<evidence type="ECO:0000256" key="1">
    <source>
        <dbReference type="ARBA" id="ARBA00004651"/>
    </source>
</evidence>
<feature type="domain" description="ABC transmembrane type-1" evidence="8">
    <location>
        <begin position="76"/>
        <end position="266"/>
    </location>
</feature>
<dbReference type="Pfam" id="PF00528">
    <property type="entry name" value="BPD_transp_1"/>
    <property type="match status" value="1"/>
</dbReference>
<feature type="transmembrane region" description="Helical" evidence="7">
    <location>
        <begin position="75"/>
        <end position="99"/>
    </location>
</feature>
<dbReference type="PROSITE" id="PS50928">
    <property type="entry name" value="ABC_TM1"/>
    <property type="match status" value="1"/>
</dbReference>
<evidence type="ECO:0000256" key="3">
    <source>
        <dbReference type="ARBA" id="ARBA00022475"/>
    </source>
</evidence>
<sequence>MKTMHLSKSETMLRAGGLLLLTMMTVIALMPLYWMITGSFKIMSDTMKMPPEWFPAAPTMENYRILFVSNPTLKWLLNSVIVAGSAALGAILTSALAGYAFGKKLFPGRTLLFWCMLVTMMLPNEVMLIPRFLLIAELGWMNTYSGLIVPFLAYPFGIFLVKQFMSSIPNELLEAAKIDGAGEIRIFSTIVLPIAKPAIGAVGIFAFVAVWNEYLWQLVVVDQKEMLTLPLGVSKLAYGLTTVHLGLAMAGGTAAFLPMLLFFLAFQRFFVKGITVGALKG</sequence>
<dbReference type="GO" id="GO:0005886">
    <property type="term" value="C:plasma membrane"/>
    <property type="evidence" value="ECO:0007669"/>
    <property type="project" value="UniProtKB-SubCell"/>
</dbReference>
<dbReference type="InterPro" id="IPR035906">
    <property type="entry name" value="MetI-like_sf"/>
</dbReference>
<dbReference type="EMBL" id="QMFB01000045">
    <property type="protein sequence ID" value="RAV10148.1"/>
    <property type="molecule type" value="Genomic_DNA"/>
</dbReference>
<dbReference type="CDD" id="cd06261">
    <property type="entry name" value="TM_PBP2"/>
    <property type="match status" value="1"/>
</dbReference>
<comment type="similarity">
    <text evidence="7">Belongs to the binding-protein-dependent transport system permease family.</text>
</comment>
<feature type="transmembrane region" description="Helical" evidence="7">
    <location>
        <begin position="111"/>
        <end position="132"/>
    </location>
</feature>
<dbReference type="OrthoDB" id="9771544at2"/>
<evidence type="ECO:0000256" key="4">
    <source>
        <dbReference type="ARBA" id="ARBA00022692"/>
    </source>
</evidence>
<evidence type="ECO:0000256" key="5">
    <source>
        <dbReference type="ARBA" id="ARBA00022989"/>
    </source>
</evidence>
<feature type="transmembrane region" description="Helical" evidence="7">
    <location>
        <begin position="144"/>
        <end position="165"/>
    </location>
</feature>
<comment type="caution">
    <text evidence="9">The sequence shown here is derived from an EMBL/GenBank/DDBJ whole genome shotgun (WGS) entry which is preliminary data.</text>
</comment>
<dbReference type="Gene3D" id="1.10.3720.10">
    <property type="entry name" value="MetI-like"/>
    <property type="match status" value="1"/>
</dbReference>
<dbReference type="PANTHER" id="PTHR43744">
    <property type="entry name" value="ABC TRANSPORTER PERMEASE PROTEIN MG189-RELATED-RELATED"/>
    <property type="match status" value="1"/>
</dbReference>
<dbReference type="InterPro" id="IPR000515">
    <property type="entry name" value="MetI-like"/>
</dbReference>
<name>A0A329LRR2_9BACL</name>
<gene>
    <name evidence="9" type="ORF">DQG23_38545</name>
</gene>
<dbReference type="Proteomes" id="UP000250369">
    <property type="component" value="Unassembled WGS sequence"/>
</dbReference>
<comment type="subcellular location">
    <subcellularLocation>
        <location evidence="1 7">Cell membrane</location>
        <topology evidence="1 7">Multi-pass membrane protein</topology>
    </subcellularLocation>
</comment>
<dbReference type="SUPFAM" id="SSF161098">
    <property type="entry name" value="MetI-like"/>
    <property type="match status" value="1"/>
</dbReference>
<protein>
    <submittedName>
        <fullName evidence="9">Carbohydrate ABC transporter permease</fullName>
    </submittedName>
</protein>
<keyword evidence="5 7" id="KW-1133">Transmembrane helix</keyword>
<evidence type="ECO:0000256" key="2">
    <source>
        <dbReference type="ARBA" id="ARBA00022448"/>
    </source>
</evidence>
<keyword evidence="10" id="KW-1185">Reference proteome</keyword>
<evidence type="ECO:0000313" key="10">
    <source>
        <dbReference type="Proteomes" id="UP000250369"/>
    </source>
</evidence>
<feature type="transmembrane region" description="Helical" evidence="7">
    <location>
        <begin position="236"/>
        <end position="264"/>
    </location>
</feature>
<evidence type="ECO:0000256" key="7">
    <source>
        <dbReference type="RuleBase" id="RU363032"/>
    </source>
</evidence>
<proteinExistence type="inferred from homology"/>
<evidence type="ECO:0000313" key="9">
    <source>
        <dbReference type="EMBL" id="RAV10148.1"/>
    </source>
</evidence>
<dbReference type="RefSeq" id="WP_113036364.1">
    <property type="nucleotide sequence ID" value="NZ_QMFB01000045.1"/>
</dbReference>
<dbReference type="AlphaFoldDB" id="A0A329LRR2"/>
<keyword evidence="4 7" id="KW-0812">Transmembrane</keyword>
<evidence type="ECO:0000259" key="8">
    <source>
        <dbReference type="PROSITE" id="PS50928"/>
    </source>
</evidence>
<dbReference type="GO" id="GO:0055085">
    <property type="term" value="P:transmembrane transport"/>
    <property type="evidence" value="ECO:0007669"/>
    <property type="project" value="InterPro"/>
</dbReference>
<keyword evidence="2 7" id="KW-0813">Transport</keyword>
<reference evidence="9 10" key="1">
    <citation type="journal article" date="2009" name="Int. J. Syst. Evol. Microbiol.">
        <title>Paenibacillus contaminans sp. nov., isolated from a contaminated laboratory plate.</title>
        <authorList>
            <person name="Chou J.H."/>
            <person name="Lee J.H."/>
            <person name="Lin M.C."/>
            <person name="Chang P.S."/>
            <person name="Arun A.B."/>
            <person name="Young C.C."/>
            <person name="Chen W.M."/>
        </authorList>
    </citation>
    <scope>NUCLEOTIDE SEQUENCE [LARGE SCALE GENOMIC DNA]</scope>
    <source>
        <strain evidence="9 10">CKOBP-6</strain>
    </source>
</reference>
<keyword evidence="3" id="KW-1003">Cell membrane</keyword>
<accession>A0A329LRR2</accession>
<keyword evidence="6 7" id="KW-0472">Membrane</keyword>
<dbReference type="PANTHER" id="PTHR43744:SF12">
    <property type="entry name" value="ABC TRANSPORTER PERMEASE PROTEIN MG189-RELATED"/>
    <property type="match status" value="1"/>
</dbReference>
<organism evidence="9 10">
    <name type="scientific">Paenibacillus contaminans</name>
    <dbReference type="NCBI Taxonomy" id="450362"/>
    <lineage>
        <taxon>Bacteria</taxon>
        <taxon>Bacillati</taxon>
        <taxon>Bacillota</taxon>
        <taxon>Bacilli</taxon>
        <taxon>Bacillales</taxon>
        <taxon>Paenibacillaceae</taxon>
        <taxon>Paenibacillus</taxon>
    </lineage>
</organism>
<feature type="transmembrane region" description="Helical" evidence="7">
    <location>
        <begin position="12"/>
        <end position="36"/>
    </location>
</feature>
<feature type="transmembrane region" description="Helical" evidence="7">
    <location>
        <begin position="186"/>
        <end position="211"/>
    </location>
</feature>